<comment type="cofactor">
    <cofactor evidence="1">
        <name>Ca(2+)</name>
        <dbReference type="ChEBI" id="CHEBI:29108"/>
    </cofactor>
</comment>
<keyword evidence="12" id="KW-1185">Reference proteome</keyword>
<accession>A0ABN9V9C3</accession>
<evidence type="ECO:0000256" key="3">
    <source>
        <dbReference type="ARBA" id="ARBA00007658"/>
    </source>
</evidence>
<sequence length="200" mass="22953">MDHLACFVGGMLMLGSRTLPTAEVDPYWETLAAEIGETCYEMYRRMPTGLSPEYVLFKPEASGEKADMVTPQDAPHNLLRPEAIETLYYLHYYTGDPKYRRWAYEMFSAFQKHCKTRFGYSAVADVRKVPATFKDSQESFWLAETLKYFYLIFAPRNALSLEDGGRRGHRQYTTRAARRGCRCWPEQVSRGGAGSRGLLD</sequence>
<dbReference type="Pfam" id="PF01532">
    <property type="entry name" value="Glyco_hydro_47"/>
    <property type="match status" value="1"/>
</dbReference>
<evidence type="ECO:0000256" key="9">
    <source>
        <dbReference type="ARBA" id="ARBA00048605"/>
    </source>
</evidence>
<evidence type="ECO:0000256" key="6">
    <source>
        <dbReference type="ARBA" id="ARBA00022837"/>
    </source>
</evidence>
<keyword evidence="6" id="KW-0106">Calcium</keyword>
<dbReference type="InterPro" id="IPR001382">
    <property type="entry name" value="Glyco_hydro_47"/>
</dbReference>
<evidence type="ECO:0000256" key="1">
    <source>
        <dbReference type="ARBA" id="ARBA00001913"/>
    </source>
</evidence>
<dbReference type="InterPro" id="IPR036026">
    <property type="entry name" value="Seven-hairpin_glycosidases"/>
</dbReference>
<evidence type="ECO:0000256" key="7">
    <source>
        <dbReference type="ARBA" id="ARBA00023157"/>
    </source>
</evidence>
<dbReference type="PANTHER" id="PTHR11742">
    <property type="entry name" value="MANNOSYL-OLIGOSACCHARIDE ALPHA-1,2-MANNOSIDASE-RELATED"/>
    <property type="match status" value="1"/>
</dbReference>
<dbReference type="Proteomes" id="UP001189429">
    <property type="component" value="Unassembled WGS sequence"/>
</dbReference>
<keyword evidence="4" id="KW-0479">Metal-binding</keyword>
<dbReference type="PRINTS" id="PR00747">
    <property type="entry name" value="GLYHDRLASE47"/>
</dbReference>
<dbReference type="PANTHER" id="PTHR11742:SF55">
    <property type="entry name" value="ENDOPLASMIC RETICULUM MANNOSYL-OLIGOSACCHARIDE 1,2-ALPHA-MANNOSIDASE"/>
    <property type="match status" value="1"/>
</dbReference>
<comment type="pathway">
    <text evidence="2">Protein modification; protein glycosylation.</text>
</comment>
<comment type="catalytic activity">
    <reaction evidence="8">
        <text>N(4)-(alpha-D-Man-(1-&gt;2)-alpha-D-Man-(1-&gt;2)-alpha-D-Man-(1-&gt;3)-[alpha-D-Man-(1-&gt;3)-[alpha-D-Man-(1-&gt;2)-alpha-D-Man-(1-&gt;6)]-alpha-D-Man-(1-&gt;6)]-beta-D-Man-(1-&gt;4)-beta-D-GlcNAc-(1-&gt;4)-beta-D-GlcNAc)-L-asparaginyl-[protein] (N-glucan mannose isomer 8A1,2,3B1,3) + 3 H2O = N(4)-(alpha-D-Man-(1-&gt;3)-[alpha-D-Man-(1-&gt;3)-[alpha-D-Man-(1-&gt;6)]-alpha-D-Man-(1-&gt;6)]-beta-D-Man-(1-&gt;4)-beta-D-GlcNAc-(1-&gt;4)-beta-D-GlcNAc)-L-asparaginyl-[protein] (N-glucan mannose isomer 5A1,2) + 3 beta-D-mannose</text>
        <dbReference type="Rhea" id="RHEA:56028"/>
        <dbReference type="Rhea" id="RHEA-COMP:14358"/>
        <dbReference type="Rhea" id="RHEA-COMP:14367"/>
        <dbReference type="ChEBI" id="CHEBI:15377"/>
        <dbReference type="ChEBI" id="CHEBI:28563"/>
        <dbReference type="ChEBI" id="CHEBI:59087"/>
        <dbReference type="ChEBI" id="CHEBI:60628"/>
        <dbReference type="EC" id="3.2.1.113"/>
    </reaction>
</comment>
<dbReference type="Gene3D" id="1.50.10.10">
    <property type="match status" value="1"/>
</dbReference>
<name>A0ABN9V9C3_9DINO</name>
<dbReference type="EMBL" id="CAUYUJ010016837">
    <property type="protein sequence ID" value="CAK0869297.1"/>
    <property type="molecule type" value="Genomic_DNA"/>
</dbReference>
<dbReference type="InterPro" id="IPR012341">
    <property type="entry name" value="6hp_glycosidase-like_sf"/>
</dbReference>
<evidence type="ECO:0000256" key="5">
    <source>
        <dbReference type="ARBA" id="ARBA00022801"/>
    </source>
</evidence>
<keyword evidence="5 10" id="KW-0378">Hydrolase</keyword>
<dbReference type="InterPro" id="IPR050749">
    <property type="entry name" value="Glycosyl_Hydrolase_47"/>
</dbReference>
<comment type="caution">
    <text evidence="11">The sequence shown here is derived from an EMBL/GenBank/DDBJ whole genome shotgun (WGS) entry which is preliminary data.</text>
</comment>
<protein>
    <recommendedName>
        <fullName evidence="10">alpha-1,2-Mannosidase</fullName>
        <ecNumber evidence="10">3.2.1.-</ecNumber>
    </recommendedName>
</protein>
<evidence type="ECO:0000313" key="12">
    <source>
        <dbReference type="Proteomes" id="UP001189429"/>
    </source>
</evidence>
<keyword evidence="10" id="KW-0326">Glycosidase</keyword>
<proteinExistence type="inferred from homology"/>
<gene>
    <name evidence="11" type="ORF">PCOR1329_LOCUS55702</name>
</gene>
<evidence type="ECO:0000256" key="4">
    <source>
        <dbReference type="ARBA" id="ARBA00022723"/>
    </source>
</evidence>
<evidence type="ECO:0000313" key="11">
    <source>
        <dbReference type="EMBL" id="CAK0869297.1"/>
    </source>
</evidence>
<evidence type="ECO:0000256" key="10">
    <source>
        <dbReference type="RuleBase" id="RU361193"/>
    </source>
</evidence>
<evidence type="ECO:0000256" key="8">
    <source>
        <dbReference type="ARBA" id="ARBA00047669"/>
    </source>
</evidence>
<dbReference type="SUPFAM" id="SSF48225">
    <property type="entry name" value="Seven-hairpin glycosidases"/>
    <property type="match status" value="1"/>
</dbReference>
<reference evidence="11" key="1">
    <citation type="submission" date="2023-10" db="EMBL/GenBank/DDBJ databases">
        <authorList>
            <person name="Chen Y."/>
            <person name="Shah S."/>
            <person name="Dougan E. K."/>
            <person name="Thang M."/>
            <person name="Chan C."/>
        </authorList>
    </citation>
    <scope>NUCLEOTIDE SEQUENCE [LARGE SCALE GENOMIC DNA]</scope>
</reference>
<evidence type="ECO:0000256" key="2">
    <source>
        <dbReference type="ARBA" id="ARBA00004922"/>
    </source>
</evidence>
<comment type="catalytic activity">
    <reaction evidence="9">
        <text>N(4)-(alpha-D-Man-(1-&gt;2)-alpha-D-Man-(1-&gt;2)-alpha-D-Man-(1-&gt;3)-[alpha-D-Man-(1-&gt;2)-alpha-D-Man-(1-&gt;3)-[alpha-D-Man-(1-&gt;2)-alpha-D-Man-(1-&gt;6)]-alpha-D-Man-(1-&gt;6)]-beta-D-Man-(1-&gt;4)-beta-D-GlcNAc-(1-&gt;4)-beta-D-GlcNAc)-L-asparaginyl-[protein] (N-glucan mannose isomer 9A1,2,3B1,2,3) + 4 H2O = N(4)-(alpha-D-Man-(1-&gt;3)-[alpha-D-Man-(1-&gt;3)-[alpha-D-Man-(1-&gt;6)]-alpha-D-Man-(1-&gt;6)]-beta-D-Man-(1-&gt;4)-beta-D-GlcNAc-(1-&gt;4)-beta-D-GlcNAc)-L-asparaginyl-[protein] (N-glucan mannose isomer 5A1,2) + 4 beta-D-mannose</text>
        <dbReference type="Rhea" id="RHEA:56008"/>
        <dbReference type="Rhea" id="RHEA-COMP:14356"/>
        <dbReference type="Rhea" id="RHEA-COMP:14367"/>
        <dbReference type="ChEBI" id="CHEBI:15377"/>
        <dbReference type="ChEBI" id="CHEBI:28563"/>
        <dbReference type="ChEBI" id="CHEBI:59087"/>
        <dbReference type="ChEBI" id="CHEBI:139493"/>
        <dbReference type="EC" id="3.2.1.113"/>
    </reaction>
</comment>
<dbReference type="EC" id="3.2.1.-" evidence="10"/>
<keyword evidence="7" id="KW-1015">Disulfide bond</keyword>
<organism evidence="11 12">
    <name type="scientific">Prorocentrum cordatum</name>
    <dbReference type="NCBI Taxonomy" id="2364126"/>
    <lineage>
        <taxon>Eukaryota</taxon>
        <taxon>Sar</taxon>
        <taxon>Alveolata</taxon>
        <taxon>Dinophyceae</taxon>
        <taxon>Prorocentrales</taxon>
        <taxon>Prorocentraceae</taxon>
        <taxon>Prorocentrum</taxon>
    </lineage>
</organism>
<comment type="similarity">
    <text evidence="3 10">Belongs to the glycosyl hydrolase 47 family.</text>
</comment>